<evidence type="ECO:0000313" key="2">
    <source>
        <dbReference type="EMBL" id="AQG81121.1"/>
    </source>
</evidence>
<reference evidence="2 3" key="1">
    <citation type="submission" date="2016-01" db="EMBL/GenBank/DDBJ databases">
        <authorList>
            <person name="Oliw E.H."/>
        </authorList>
    </citation>
    <scope>NUCLEOTIDE SEQUENCE [LARGE SCALE GENOMIC DNA]</scope>
    <source>
        <strain evidence="2 3">DY10</strain>
    </source>
</reference>
<dbReference type="RefSeq" id="WP_077132584.1">
    <property type="nucleotide sequence ID" value="NZ_CP014263.1"/>
</dbReference>
<dbReference type="AlphaFoldDB" id="A0A1P9X0F8"/>
<evidence type="ECO:0000313" key="3">
    <source>
        <dbReference type="Proteomes" id="UP000187941"/>
    </source>
</evidence>
<sequence>MGRIILYLIGAAGVVFVIGVGYLMYITQKSVVPENAEETNYDETGLVVNGFAILTKRHPNDLWGNGQNRYGFVDARCNRITFVKYQSVRNFDEGGLAFVRGTNGLCGFIDTTGREIIPLIYANAAAFIDGLCLVQKGQKGVFAVGFIDRQGREAGPFTYTKFGDLGGHYYAVGRGPINQEKWGYVDTKGREVIPLQFDEASPFRDGYAVVGKLDPERHLMFRGLIDSTGRVVFPFLYTGIGPYDPQTGLWDIIKPYEENGQWHSMKGRANSRHEFVEPLTKIPD</sequence>
<dbReference type="Pfam" id="PF14903">
    <property type="entry name" value="WG_beta_rep"/>
    <property type="match status" value="3"/>
</dbReference>
<dbReference type="OrthoDB" id="2485468at2"/>
<protein>
    <recommendedName>
        <fullName evidence="4">WG repeat-containing protein</fullName>
    </recommendedName>
</protein>
<gene>
    <name evidence="2" type="ORF">AWR27_18410</name>
</gene>
<dbReference type="InterPro" id="IPR032774">
    <property type="entry name" value="WG_beta_rep"/>
</dbReference>
<dbReference type="KEGG" id="smon:AWR27_18410"/>
<evidence type="ECO:0008006" key="4">
    <source>
        <dbReference type="Google" id="ProtNLM"/>
    </source>
</evidence>
<dbReference type="PANTHER" id="PTHR37841">
    <property type="entry name" value="GLR2918 PROTEIN"/>
    <property type="match status" value="1"/>
</dbReference>
<evidence type="ECO:0000256" key="1">
    <source>
        <dbReference type="SAM" id="Phobius"/>
    </source>
</evidence>
<proteinExistence type="predicted"/>
<dbReference type="Proteomes" id="UP000187941">
    <property type="component" value="Chromosome"/>
</dbReference>
<dbReference type="STRING" id="1178516.AWR27_18410"/>
<keyword evidence="1" id="KW-0472">Membrane</keyword>
<keyword evidence="1" id="KW-1133">Transmembrane helix</keyword>
<organism evidence="2 3">
    <name type="scientific">Spirosoma montaniterrae</name>
    <dbReference type="NCBI Taxonomy" id="1178516"/>
    <lineage>
        <taxon>Bacteria</taxon>
        <taxon>Pseudomonadati</taxon>
        <taxon>Bacteroidota</taxon>
        <taxon>Cytophagia</taxon>
        <taxon>Cytophagales</taxon>
        <taxon>Cytophagaceae</taxon>
        <taxon>Spirosoma</taxon>
    </lineage>
</organism>
<dbReference type="EMBL" id="CP014263">
    <property type="protein sequence ID" value="AQG81121.1"/>
    <property type="molecule type" value="Genomic_DNA"/>
</dbReference>
<feature type="transmembrane region" description="Helical" evidence="1">
    <location>
        <begin position="5"/>
        <end position="25"/>
    </location>
</feature>
<accession>A0A1P9X0F8</accession>
<keyword evidence="3" id="KW-1185">Reference proteome</keyword>
<name>A0A1P9X0F8_9BACT</name>
<dbReference type="PANTHER" id="PTHR37841:SF1">
    <property type="entry name" value="DUF3298 DOMAIN-CONTAINING PROTEIN"/>
    <property type="match status" value="1"/>
</dbReference>
<keyword evidence="1" id="KW-0812">Transmembrane</keyword>